<dbReference type="Gene3D" id="3.90.1310.10">
    <property type="entry name" value="Penicillin-binding protein 2a (Domain 2)"/>
    <property type="match status" value="1"/>
</dbReference>
<dbReference type="RefSeq" id="WP_200760305.1">
    <property type="nucleotide sequence ID" value="NZ_AP023366.1"/>
</dbReference>
<gene>
    <name evidence="7" type="primary">pbpI</name>
    <name evidence="7" type="ORF">skT53_12750</name>
</gene>
<evidence type="ECO:0000256" key="1">
    <source>
        <dbReference type="ARBA" id="ARBA00004370"/>
    </source>
</evidence>
<dbReference type="EMBL" id="AP023366">
    <property type="protein sequence ID" value="BCJ86290.1"/>
    <property type="molecule type" value="Genomic_DNA"/>
</dbReference>
<dbReference type="GO" id="GO:0008658">
    <property type="term" value="F:penicillin binding"/>
    <property type="evidence" value="ECO:0007669"/>
    <property type="project" value="InterPro"/>
</dbReference>
<dbReference type="SUPFAM" id="SSF56519">
    <property type="entry name" value="Penicillin binding protein dimerisation domain"/>
    <property type="match status" value="1"/>
</dbReference>
<evidence type="ECO:0000256" key="4">
    <source>
        <dbReference type="SAM" id="Phobius"/>
    </source>
</evidence>
<dbReference type="GO" id="GO:0005886">
    <property type="term" value="C:plasma membrane"/>
    <property type="evidence" value="ECO:0007669"/>
    <property type="project" value="TreeGrafter"/>
</dbReference>
<feature type="domain" description="Penicillin-binding protein dimerisation" evidence="6">
    <location>
        <begin position="59"/>
        <end position="213"/>
    </location>
</feature>
<dbReference type="InterPro" id="IPR001460">
    <property type="entry name" value="PCN-bd_Tpept"/>
</dbReference>
<accession>A0A7I8DCP3</accession>
<evidence type="ECO:0000259" key="5">
    <source>
        <dbReference type="Pfam" id="PF00905"/>
    </source>
</evidence>
<dbReference type="GO" id="GO:0071555">
    <property type="term" value="P:cell wall organization"/>
    <property type="evidence" value="ECO:0007669"/>
    <property type="project" value="TreeGrafter"/>
</dbReference>
<keyword evidence="4" id="KW-1133">Transmembrane helix</keyword>
<feature type="domain" description="Penicillin-binding protein transpeptidase" evidence="5">
    <location>
        <begin position="271"/>
        <end position="578"/>
    </location>
</feature>
<evidence type="ECO:0000256" key="3">
    <source>
        <dbReference type="ARBA" id="ARBA00023136"/>
    </source>
</evidence>
<comment type="subcellular location">
    <subcellularLocation>
        <location evidence="1">Membrane</location>
    </subcellularLocation>
</comment>
<sequence>MSTQHSVQKRLLLILSLFSIGLVALLGRLFYIQIWARHDMQGHDLVATSVEQRKETWVIDSGRGDILDRNGKSLTGSRIRGVLVMPLWTGDPDRQKLKQLADILQTDLQTLQQNLAMIDRPALLRLPDKKGSRKPVELTDSQAASIEKLHLPGIYPKEVKIRYDENSLARHLIGFVGLDPQLAESAFGGKYPSNEQIGKMGLEYLFQNELRGLGKRKEISYFIGADKQPINGLGIQMKEEENHALSVKTTLDYNVQKTAEAAMDQYGLTNGSVVVMDAASEEILAMASRPQFDQDAPLKQNEYPVNKALEADFPGSVFKTVIAAAALEKGIVHADDVFNCPGYIEIGDGRLNCWTTHGKITAEQGFAESCNVVFSTLAMKLGRQTIEEYADKFGLGKPPLQKIDGKPQVDREDAGQIFAKPETSDRLLANTGIGQEDVRLSPLQVAHMMAVVSQGGLSREPRLLKEWRTSPDNELYKTLPAPAKPTQVIKPETARELQRWMREVVSEPKGTAHLLNSAKMPVAGKTGTAQTGKENAYHYWFSGYAPADHPKYVIVVMAKDVETENGSQMVQNVTRQIVDSLP</sequence>
<keyword evidence="3 4" id="KW-0472">Membrane</keyword>
<dbReference type="InterPro" id="IPR012338">
    <property type="entry name" value="Beta-lactam/transpept-like"/>
</dbReference>
<dbReference type="InterPro" id="IPR005311">
    <property type="entry name" value="PBP_dimer"/>
</dbReference>
<dbReference type="AlphaFoldDB" id="A0A7I8DCP3"/>
<feature type="transmembrane region" description="Helical" evidence="4">
    <location>
        <begin position="12"/>
        <end position="31"/>
    </location>
</feature>
<comment type="similarity">
    <text evidence="2">Belongs to the transpeptidase family.</text>
</comment>
<protein>
    <submittedName>
        <fullName evidence="7">Penicillin-binding protein 4B</fullName>
    </submittedName>
</protein>
<organism evidence="7 8">
    <name type="scientific">Effusibacillus dendaii</name>
    <dbReference type="NCBI Taxonomy" id="2743772"/>
    <lineage>
        <taxon>Bacteria</taxon>
        <taxon>Bacillati</taxon>
        <taxon>Bacillota</taxon>
        <taxon>Bacilli</taxon>
        <taxon>Bacillales</taxon>
        <taxon>Alicyclobacillaceae</taxon>
        <taxon>Effusibacillus</taxon>
    </lineage>
</organism>
<dbReference type="KEGG" id="eff:skT53_12750"/>
<dbReference type="Pfam" id="PF00905">
    <property type="entry name" value="Transpeptidase"/>
    <property type="match status" value="1"/>
</dbReference>
<proteinExistence type="inferred from homology"/>
<evidence type="ECO:0000256" key="2">
    <source>
        <dbReference type="ARBA" id="ARBA00007171"/>
    </source>
</evidence>
<dbReference type="PANTHER" id="PTHR30627">
    <property type="entry name" value="PEPTIDOGLYCAN D,D-TRANSPEPTIDASE"/>
    <property type="match status" value="1"/>
</dbReference>
<evidence type="ECO:0000313" key="8">
    <source>
        <dbReference type="Proteomes" id="UP000593802"/>
    </source>
</evidence>
<dbReference type="InterPro" id="IPR036138">
    <property type="entry name" value="PBP_dimer_sf"/>
</dbReference>
<dbReference type="PANTHER" id="PTHR30627:SF24">
    <property type="entry name" value="PENICILLIN-BINDING PROTEIN 4B"/>
    <property type="match status" value="1"/>
</dbReference>
<dbReference type="InterPro" id="IPR050515">
    <property type="entry name" value="Beta-lactam/transpept"/>
</dbReference>
<evidence type="ECO:0000259" key="6">
    <source>
        <dbReference type="Pfam" id="PF03717"/>
    </source>
</evidence>
<keyword evidence="4" id="KW-0812">Transmembrane</keyword>
<name>A0A7I8DCP3_9BACL</name>
<dbReference type="SUPFAM" id="SSF56601">
    <property type="entry name" value="beta-lactamase/transpeptidase-like"/>
    <property type="match status" value="1"/>
</dbReference>
<evidence type="ECO:0000313" key="7">
    <source>
        <dbReference type="EMBL" id="BCJ86290.1"/>
    </source>
</evidence>
<keyword evidence="8" id="KW-1185">Reference proteome</keyword>
<dbReference type="GO" id="GO:0071972">
    <property type="term" value="F:peptidoglycan L,D-transpeptidase activity"/>
    <property type="evidence" value="ECO:0007669"/>
    <property type="project" value="TreeGrafter"/>
</dbReference>
<dbReference type="Pfam" id="PF03717">
    <property type="entry name" value="PBP_dimer"/>
    <property type="match status" value="1"/>
</dbReference>
<dbReference type="Gene3D" id="3.40.710.10">
    <property type="entry name" value="DD-peptidase/beta-lactamase superfamily"/>
    <property type="match status" value="1"/>
</dbReference>
<dbReference type="Proteomes" id="UP000593802">
    <property type="component" value="Chromosome"/>
</dbReference>
<reference evidence="7 8" key="1">
    <citation type="submission" date="2020-08" db="EMBL/GenBank/DDBJ databases">
        <title>Complete Genome Sequence of Effusibacillus dendaii Strain skT53, Isolated from Farmland soil.</title>
        <authorList>
            <person name="Konishi T."/>
            <person name="Kawasaki H."/>
        </authorList>
    </citation>
    <scope>NUCLEOTIDE SEQUENCE [LARGE SCALE GENOMIC DNA]</scope>
    <source>
        <strain evidence="8">skT53</strain>
    </source>
</reference>